<reference evidence="1" key="1">
    <citation type="submission" date="2019-08" db="EMBL/GenBank/DDBJ databases">
        <authorList>
            <person name="Kucharzyk K."/>
            <person name="Murdoch R.W."/>
            <person name="Higgins S."/>
            <person name="Loffler F."/>
        </authorList>
    </citation>
    <scope>NUCLEOTIDE SEQUENCE</scope>
</reference>
<proteinExistence type="predicted"/>
<sequence length="149" mass="17206">MRHLMLLETMNWIASGIYFDEHGKEYKVNGQSKVKRDKERWSISGFMEVLLDTPIKFYNDYEVEPTDDNCILKWTSFNPGLGKLCGKFSFIDDAIISDFVSEDEKYSGFEVLTLLNEKTYKAIGICFDGEKRISSWSVILKADNVSCKE</sequence>
<name>A0A645BZY4_9ZZZZ</name>
<comment type="caution">
    <text evidence="1">The sequence shown here is derived from an EMBL/GenBank/DDBJ whole genome shotgun (WGS) entry which is preliminary data.</text>
</comment>
<dbReference type="EMBL" id="VSSQ01023777">
    <property type="protein sequence ID" value="MPM70909.1"/>
    <property type="molecule type" value="Genomic_DNA"/>
</dbReference>
<evidence type="ECO:0000313" key="1">
    <source>
        <dbReference type="EMBL" id="MPM70909.1"/>
    </source>
</evidence>
<accession>A0A645BZY4</accession>
<dbReference type="AlphaFoldDB" id="A0A645BZY4"/>
<protein>
    <submittedName>
        <fullName evidence="1">Uncharacterized protein</fullName>
    </submittedName>
</protein>
<gene>
    <name evidence="1" type="ORF">SDC9_117870</name>
</gene>
<organism evidence="1">
    <name type="scientific">bioreactor metagenome</name>
    <dbReference type="NCBI Taxonomy" id="1076179"/>
    <lineage>
        <taxon>unclassified sequences</taxon>
        <taxon>metagenomes</taxon>
        <taxon>ecological metagenomes</taxon>
    </lineage>
</organism>